<evidence type="ECO:0000313" key="1">
    <source>
        <dbReference type="EMBL" id="SEF14743.1"/>
    </source>
</evidence>
<dbReference type="InterPro" id="IPR023214">
    <property type="entry name" value="HAD_sf"/>
</dbReference>
<dbReference type="GO" id="GO:0006281">
    <property type="term" value="P:DNA repair"/>
    <property type="evidence" value="ECO:0007669"/>
    <property type="project" value="TreeGrafter"/>
</dbReference>
<dbReference type="InterPro" id="IPR036412">
    <property type="entry name" value="HAD-like_sf"/>
</dbReference>
<dbReference type="PANTHER" id="PTHR43434:SF1">
    <property type="entry name" value="PHOSPHOGLYCOLATE PHOSPHATASE"/>
    <property type="match status" value="1"/>
</dbReference>
<proteinExistence type="predicted"/>
<dbReference type="Gene3D" id="3.40.50.1000">
    <property type="entry name" value="HAD superfamily/HAD-like"/>
    <property type="match status" value="1"/>
</dbReference>
<dbReference type="Proteomes" id="UP000181980">
    <property type="component" value="Unassembled WGS sequence"/>
</dbReference>
<dbReference type="AlphaFoldDB" id="A0A1H5PLF8"/>
<name>A0A1H5PLF8_9ACTN</name>
<evidence type="ECO:0000313" key="2">
    <source>
        <dbReference type="Proteomes" id="UP000181980"/>
    </source>
</evidence>
<keyword evidence="2" id="KW-1185">Reference proteome</keyword>
<accession>A0A1H5PLF8</accession>
<reference evidence="2" key="1">
    <citation type="submission" date="2016-10" db="EMBL/GenBank/DDBJ databases">
        <authorList>
            <person name="Varghese N."/>
            <person name="Submissions S."/>
        </authorList>
    </citation>
    <scope>NUCLEOTIDE SEQUENCE [LARGE SCALE GENOMIC DNA]</scope>
    <source>
        <strain evidence="2">DSM 45237</strain>
    </source>
</reference>
<protein>
    <submittedName>
        <fullName evidence="1">Phosphoglycolate phosphatase, HAD superfamily</fullName>
    </submittedName>
</protein>
<dbReference type="STRING" id="561176.SAMN04488561_4720"/>
<dbReference type="PANTHER" id="PTHR43434">
    <property type="entry name" value="PHOSPHOGLYCOLATE PHOSPHATASE"/>
    <property type="match status" value="1"/>
</dbReference>
<organism evidence="1 2">
    <name type="scientific">Jiangella alba</name>
    <dbReference type="NCBI Taxonomy" id="561176"/>
    <lineage>
        <taxon>Bacteria</taxon>
        <taxon>Bacillati</taxon>
        <taxon>Actinomycetota</taxon>
        <taxon>Actinomycetes</taxon>
        <taxon>Jiangellales</taxon>
        <taxon>Jiangellaceae</taxon>
        <taxon>Jiangella</taxon>
    </lineage>
</organism>
<dbReference type="GO" id="GO:0008967">
    <property type="term" value="F:phosphoglycolate phosphatase activity"/>
    <property type="evidence" value="ECO:0007669"/>
    <property type="project" value="TreeGrafter"/>
</dbReference>
<gene>
    <name evidence="1" type="ORF">SAMN04488561_4720</name>
</gene>
<dbReference type="InterPro" id="IPR050155">
    <property type="entry name" value="HAD-like_hydrolase_sf"/>
</dbReference>
<dbReference type="SUPFAM" id="SSF56784">
    <property type="entry name" value="HAD-like"/>
    <property type="match status" value="1"/>
</dbReference>
<sequence length="244" mass="25356">MIAEPQRALAELISRTSVLMLDFDGPVCSVFAGLPAPGIAEQLRNTLRRLGVPVTAELEDDDDPLSIYRYSTNGGPAVVAAIHDALVAAELRAVETATPTPGAVDVIDAAHERGRRLAVVSNNAAAAVATYLRLHGLTGRVDYIAARRTPEPSLMKPSPHYLIEAAATLDVSIRTCALVGDSGTDAVAAKRAGAYAVGYANKSGKGEQLVAAGAAVVIDSMTTLATVVREARGTPYLPGSVEDN</sequence>
<dbReference type="GO" id="GO:0005829">
    <property type="term" value="C:cytosol"/>
    <property type="evidence" value="ECO:0007669"/>
    <property type="project" value="TreeGrafter"/>
</dbReference>
<dbReference type="EMBL" id="FNUC01000004">
    <property type="protein sequence ID" value="SEF14743.1"/>
    <property type="molecule type" value="Genomic_DNA"/>
</dbReference>
<dbReference type="Pfam" id="PF00702">
    <property type="entry name" value="Hydrolase"/>
    <property type="match status" value="1"/>
</dbReference>